<dbReference type="CDD" id="cd06225">
    <property type="entry name" value="HAMP"/>
    <property type="match status" value="1"/>
</dbReference>
<evidence type="ECO:0000256" key="7">
    <source>
        <dbReference type="SAM" id="Phobius"/>
    </source>
</evidence>
<evidence type="ECO:0000256" key="5">
    <source>
        <dbReference type="SAM" id="Coils"/>
    </source>
</evidence>
<feature type="region of interest" description="Disordered" evidence="6">
    <location>
        <begin position="300"/>
        <end position="362"/>
    </location>
</feature>
<feature type="compositionally biased region" description="Polar residues" evidence="6">
    <location>
        <begin position="311"/>
        <end position="324"/>
    </location>
</feature>
<dbReference type="SMART" id="SM00304">
    <property type="entry name" value="HAMP"/>
    <property type="match status" value="1"/>
</dbReference>
<reference evidence="10" key="1">
    <citation type="journal article" date="2020" name="mSystems">
        <title>Genome- and Community-Level Interaction Insights into Carbon Utilization and Element Cycling Functions of Hydrothermarchaeota in Hydrothermal Sediment.</title>
        <authorList>
            <person name="Zhou Z."/>
            <person name="Liu Y."/>
            <person name="Xu W."/>
            <person name="Pan J."/>
            <person name="Luo Z.H."/>
            <person name="Li M."/>
        </authorList>
    </citation>
    <scope>NUCLEOTIDE SEQUENCE [LARGE SCALE GENOMIC DNA]</scope>
    <source>
        <strain evidence="10">HyVt-443</strain>
    </source>
</reference>
<keyword evidence="7" id="KW-0472">Membrane</keyword>
<dbReference type="GO" id="GO:0006935">
    <property type="term" value="P:chemotaxis"/>
    <property type="evidence" value="ECO:0007669"/>
    <property type="project" value="UniProtKB-ARBA"/>
</dbReference>
<feature type="transmembrane region" description="Helical" evidence="7">
    <location>
        <begin position="209"/>
        <end position="229"/>
    </location>
</feature>
<dbReference type="GO" id="GO:0007165">
    <property type="term" value="P:signal transduction"/>
    <property type="evidence" value="ECO:0007669"/>
    <property type="project" value="UniProtKB-KW"/>
</dbReference>
<accession>A0A831RIX3</accession>
<dbReference type="InterPro" id="IPR003660">
    <property type="entry name" value="HAMP_dom"/>
</dbReference>
<keyword evidence="2 4" id="KW-0807">Transducer</keyword>
<keyword evidence="7" id="KW-1133">Transmembrane helix</keyword>
<dbReference type="PROSITE" id="PS50111">
    <property type="entry name" value="CHEMOTAXIS_TRANSDUC_2"/>
    <property type="match status" value="1"/>
</dbReference>
<feature type="domain" description="HAMP" evidence="9">
    <location>
        <begin position="231"/>
        <end position="285"/>
    </location>
</feature>
<gene>
    <name evidence="10" type="ORF">ENI96_03415</name>
</gene>
<feature type="domain" description="Methyl-accepting transducer" evidence="8">
    <location>
        <begin position="290"/>
        <end position="526"/>
    </location>
</feature>
<comment type="subcellular location">
    <subcellularLocation>
        <location evidence="1">Membrane</location>
    </subcellularLocation>
</comment>
<feature type="transmembrane region" description="Helical" evidence="7">
    <location>
        <begin position="6"/>
        <end position="28"/>
    </location>
</feature>
<evidence type="ECO:0000256" key="2">
    <source>
        <dbReference type="ARBA" id="ARBA00023224"/>
    </source>
</evidence>
<organism evidence="10">
    <name type="scientific">Sedimenticola thiotaurini</name>
    <dbReference type="NCBI Taxonomy" id="1543721"/>
    <lineage>
        <taxon>Bacteria</taxon>
        <taxon>Pseudomonadati</taxon>
        <taxon>Pseudomonadota</taxon>
        <taxon>Gammaproteobacteria</taxon>
        <taxon>Chromatiales</taxon>
        <taxon>Sedimenticolaceae</taxon>
        <taxon>Sedimenticola</taxon>
    </lineage>
</organism>
<dbReference type="InterPro" id="IPR004089">
    <property type="entry name" value="MCPsignal_dom"/>
</dbReference>
<dbReference type="Pfam" id="PF11845">
    <property type="entry name" value="Tll0287-like"/>
    <property type="match status" value="1"/>
</dbReference>
<dbReference type="PANTHER" id="PTHR32089">
    <property type="entry name" value="METHYL-ACCEPTING CHEMOTAXIS PROTEIN MCPB"/>
    <property type="match status" value="1"/>
</dbReference>
<dbReference type="PANTHER" id="PTHR32089:SF112">
    <property type="entry name" value="LYSOZYME-LIKE PROTEIN-RELATED"/>
    <property type="match status" value="1"/>
</dbReference>
<dbReference type="Proteomes" id="UP000886251">
    <property type="component" value="Unassembled WGS sequence"/>
</dbReference>
<evidence type="ECO:0000256" key="6">
    <source>
        <dbReference type="SAM" id="MobiDB-lite"/>
    </source>
</evidence>
<proteinExistence type="inferred from homology"/>
<evidence type="ECO:0000259" key="9">
    <source>
        <dbReference type="PROSITE" id="PS50885"/>
    </source>
</evidence>
<name>A0A831RIX3_9GAMM</name>
<dbReference type="SMART" id="SM00283">
    <property type="entry name" value="MA"/>
    <property type="match status" value="1"/>
</dbReference>
<dbReference type="CDD" id="cd11386">
    <property type="entry name" value="MCP_signal"/>
    <property type="match status" value="1"/>
</dbReference>
<evidence type="ECO:0000256" key="3">
    <source>
        <dbReference type="ARBA" id="ARBA00029447"/>
    </source>
</evidence>
<evidence type="ECO:0000259" key="8">
    <source>
        <dbReference type="PROSITE" id="PS50111"/>
    </source>
</evidence>
<dbReference type="Pfam" id="PF00015">
    <property type="entry name" value="MCPsignal"/>
    <property type="match status" value="1"/>
</dbReference>
<feature type="compositionally biased region" description="Low complexity" evidence="6">
    <location>
        <begin position="336"/>
        <end position="359"/>
    </location>
</feature>
<evidence type="ECO:0000256" key="1">
    <source>
        <dbReference type="ARBA" id="ARBA00004370"/>
    </source>
</evidence>
<dbReference type="Gene3D" id="1.10.287.950">
    <property type="entry name" value="Methyl-accepting chemotaxis protein"/>
    <property type="match status" value="1"/>
</dbReference>
<keyword evidence="5" id="KW-0175">Coiled coil</keyword>
<comment type="caution">
    <text evidence="10">The sequence shown here is derived from an EMBL/GenBank/DDBJ whole genome shotgun (WGS) entry which is preliminary data.</text>
</comment>
<sequence>MNRTLFWRLFFPILGVVSLVIGGIAWYVPTMVRQQAEAAALEQAEKTVSQFKTIRAYYTRNVIAKVLGKGGIGASFDHQDDPNAVPLPATMIHDLSQLLADKGTRLKLYSAYPFPNRSERRLDPFQRQAWEAVTRDPEHPYVQTVTREGRTSVRVGIADRMVAQACVGCHNSRPDTPKNDWKLGDVRGVLEVEMPIDDQLAAGAALSRFILGIVVAGALAIFVTLFLIYRRTIGRRLDQVALALNEIADGDGDLSRRLGQEGEHEVARIGAAFNRFIDRLSGTLREVMALTGELTRLAHEMSSASSEASSGLTQQQEETRQVASAVNEMEERAREIAAGAAGAAEATEATDTATREGAGVVQESIESTHRLAEDIGRAAAALGRLQADSDDIGGVLDVIGGIAEQTNLLALNAAIEAARAGEQGRGFAVVADEVRNLAGRTQESTREIQQMTERLREATEEVVAAMESSRDQAESAVGLAGSVGGQLEHIRESVETLRQMTGRIAAAADQQGRMVAEVNRNLAHINDASGAVSAAGEASSRQALEVSRMSDRLQQLIGHFRIA</sequence>
<dbReference type="EMBL" id="DRKP01000045">
    <property type="protein sequence ID" value="HEB95468.1"/>
    <property type="molecule type" value="Genomic_DNA"/>
</dbReference>
<dbReference type="Pfam" id="PF00672">
    <property type="entry name" value="HAMP"/>
    <property type="match status" value="1"/>
</dbReference>
<evidence type="ECO:0000313" key="10">
    <source>
        <dbReference type="EMBL" id="HEB95468.1"/>
    </source>
</evidence>
<dbReference type="AlphaFoldDB" id="A0A831RIX3"/>
<dbReference type="SUPFAM" id="SSF58104">
    <property type="entry name" value="Methyl-accepting chemotaxis protein (MCP) signaling domain"/>
    <property type="match status" value="1"/>
</dbReference>
<comment type="similarity">
    <text evidence="3">Belongs to the methyl-accepting chemotaxis (MCP) protein family.</text>
</comment>
<dbReference type="FunFam" id="1.10.287.950:FF:000001">
    <property type="entry name" value="Methyl-accepting chemotaxis sensory transducer"/>
    <property type="match status" value="1"/>
</dbReference>
<feature type="coiled-coil region" evidence="5">
    <location>
        <begin position="441"/>
        <end position="476"/>
    </location>
</feature>
<keyword evidence="7" id="KW-0812">Transmembrane</keyword>
<evidence type="ECO:0000256" key="4">
    <source>
        <dbReference type="PROSITE-ProRule" id="PRU00284"/>
    </source>
</evidence>
<dbReference type="InterPro" id="IPR021796">
    <property type="entry name" value="Tll0287-like_dom"/>
</dbReference>
<dbReference type="PROSITE" id="PS50885">
    <property type="entry name" value="HAMP"/>
    <property type="match status" value="1"/>
</dbReference>
<dbReference type="GO" id="GO:0016020">
    <property type="term" value="C:membrane"/>
    <property type="evidence" value="ECO:0007669"/>
    <property type="project" value="UniProtKB-SubCell"/>
</dbReference>
<protein>
    <submittedName>
        <fullName evidence="10">Methyl-accepting chemotaxis protein</fullName>
    </submittedName>
</protein>